<dbReference type="STRING" id="1855823.MCCS_04230"/>
<keyword evidence="2" id="KW-1185">Reference proteome</keyword>
<evidence type="ECO:0008006" key="3">
    <source>
        <dbReference type="Google" id="ProtNLM"/>
    </source>
</evidence>
<dbReference type="RefSeq" id="WP_086041779.1">
    <property type="nucleotide sequence ID" value="NZ_CBCRZA010000003.1"/>
</dbReference>
<dbReference type="AlphaFoldDB" id="A0A1W7A8Z3"/>
<organism evidence="1 2">
    <name type="scientific">Macrococcoides canis</name>
    <dbReference type="NCBI Taxonomy" id="1855823"/>
    <lineage>
        <taxon>Bacteria</taxon>
        <taxon>Bacillati</taxon>
        <taxon>Bacillota</taxon>
        <taxon>Bacilli</taxon>
        <taxon>Bacillales</taxon>
        <taxon>Staphylococcaceae</taxon>
        <taxon>Macrococcoides</taxon>
    </lineage>
</organism>
<dbReference type="OrthoDB" id="2418741at2"/>
<accession>A0A1W7A8Z3</accession>
<dbReference type="KEGG" id="mcak:MCCS_04230"/>
<evidence type="ECO:0000313" key="2">
    <source>
        <dbReference type="Proteomes" id="UP000194154"/>
    </source>
</evidence>
<proteinExistence type="predicted"/>
<name>A0A1W7A8Z3_9STAP</name>
<dbReference type="Gene3D" id="2.60.40.1630">
    <property type="entry name" value="bacillus anthracis domain"/>
    <property type="match status" value="1"/>
</dbReference>
<dbReference type="EMBL" id="CP021059">
    <property type="protein sequence ID" value="ARQ06089.1"/>
    <property type="molecule type" value="Genomic_DNA"/>
</dbReference>
<gene>
    <name evidence="1" type="ORF">MCCS_04230</name>
</gene>
<dbReference type="Proteomes" id="UP000194154">
    <property type="component" value="Chromosome"/>
</dbReference>
<protein>
    <recommendedName>
        <fullName evidence="3">DUF4179 domain-containing protein</fullName>
    </recommendedName>
</protein>
<evidence type="ECO:0000313" key="1">
    <source>
        <dbReference type="EMBL" id="ARQ06089.1"/>
    </source>
</evidence>
<reference evidence="1 2" key="1">
    <citation type="journal article" date="2017" name="Int. J. Syst. Evol. Microbiol.">
        <title>Macrococcus canis sp. nov., a skin bacterium associated with infections in dogs.</title>
        <authorList>
            <person name="Gobeli Brawand S."/>
            <person name="Cotting K."/>
            <person name="Gomez-Sanz E."/>
            <person name="Collaud A."/>
            <person name="Thomann A."/>
            <person name="Brodard I."/>
            <person name="Rodriguez-Campos S."/>
            <person name="Strauss C."/>
            <person name="Perreten V."/>
        </authorList>
    </citation>
    <scope>NUCLEOTIDE SEQUENCE [LARGE SCALE GENOMIC DNA]</scope>
    <source>
        <strain evidence="1 2">KM45013</strain>
    </source>
</reference>
<sequence>MRHLYDKMNELKMDDVAMETMESREVNHYFETFQQKNNPVKKKKKKAPVLAVAVAVAAILTPTLNHDIQANIVRALDNVSYSFKDIITPEAEKYATHINETINLGNTDVKLTDVYVSDKSLVYNLLIDGKGKDLHADLSSVKINGKEAYEGSSGGSGVINKDDIISDNMVVHLRESVPKEKMEVELTFSGVRSMSGKDETETKSFGYKFEVNPNELNKAMFVKDIHHSLNLNGGKININKIKISPIHSNITLESNLDHRYNINLYDEHGKIYAFDALKTEKDNSKYVSSLFFNQDVGSTGTIDDMNKAQILKLEIIDTGIDKNGAVKEEGKSNKEEIIIKK</sequence>
<dbReference type="GeneID" id="35294570"/>